<dbReference type="Gene3D" id="1.10.645.10">
    <property type="entry name" value="Cytochrome-c3 Hydrogenase, chain B"/>
    <property type="match status" value="1"/>
</dbReference>
<dbReference type="Pfam" id="PF00346">
    <property type="entry name" value="Complex1_49kDa"/>
    <property type="match status" value="2"/>
</dbReference>
<dbReference type="Pfam" id="PF00374">
    <property type="entry name" value="NiFeSe_Hases"/>
    <property type="match status" value="1"/>
</dbReference>
<keyword evidence="2" id="KW-0408">Iron</keyword>
<gene>
    <name evidence="4" type="ORF">DESPIGER_2243</name>
</gene>
<keyword evidence="5" id="KW-1185">Reference proteome</keyword>
<feature type="binding site" evidence="2">
    <location>
        <position position="70"/>
    </location>
    <ligand>
        <name>Fe cation</name>
        <dbReference type="ChEBI" id="CHEBI:24875"/>
    </ligand>
</feature>
<dbReference type="InterPro" id="IPR029014">
    <property type="entry name" value="NiFe-Hase_large"/>
</dbReference>
<dbReference type="PANTHER" id="PTHR43485:SF1">
    <property type="entry name" value="FORMATE HYDROGENLYASE SUBUNIT 5-RELATED"/>
    <property type="match status" value="1"/>
</dbReference>
<keyword evidence="1" id="KW-0560">Oxidoreductase</keyword>
<feature type="domain" description="NADH-quinone oxidoreductase subunit D" evidence="3">
    <location>
        <begin position="291"/>
        <end position="362"/>
    </location>
</feature>
<evidence type="ECO:0000256" key="1">
    <source>
        <dbReference type="ARBA" id="ARBA00023002"/>
    </source>
</evidence>
<dbReference type="RefSeq" id="WP_072336642.1">
    <property type="nucleotide sequence ID" value="NZ_CALJDE010000072.1"/>
</dbReference>
<feature type="binding site" evidence="2">
    <location>
        <position position="48"/>
    </location>
    <ligand>
        <name>Mg(2+)</name>
        <dbReference type="ChEBI" id="CHEBI:18420"/>
    </ligand>
</feature>
<feature type="domain" description="NADH-quinone oxidoreductase subunit D" evidence="3">
    <location>
        <begin position="121"/>
        <end position="290"/>
    </location>
</feature>
<name>A0A1K1LH81_9BACT</name>
<proteinExistence type="predicted"/>
<dbReference type="GO" id="GO:0016151">
    <property type="term" value="F:nickel cation binding"/>
    <property type="evidence" value="ECO:0007669"/>
    <property type="project" value="InterPro"/>
</dbReference>
<dbReference type="KEGG" id="dpg:DESPIGER_2243"/>
<dbReference type="AlphaFoldDB" id="A0A1K1LH81"/>
<reference evidence="5" key="1">
    <citation type="submission" date="2016-10" db="EMBL/GenBank/DDBJ databases">
        <authorList>
            <person name="Wegmann U."/>
        </authorList>
    </citation>
    <scope>NUCLEOTIDE SEQUENCE [LARGE SCALE GENOMIC DNA]</scope>
</reference>
<dbReference type="SUPFAM" id="SSF56762">
    <property type="entry name" value="HydB/Nqo4-like"/>
    <property type="match status" value="1"/>
</dbReference>
<dbReference type="EMBL" id="LT630450">
    <property type="protein sequence ID" value="SFV74065.1"/>
    <property type="molecule type" value="Genomic_DNA"/>
</dbReference>
<evidence type="ECO:0000313" key="5">
    <source>
        <dbReference type="Proteomes" id="UP000186323"/>
    </source>
</evidence>
<keyword evidence="2" id="KW-0533">Nickel</keyword>
<dbReference type="OrthoDB" id="9801496at2"/>
<dbReference type="InterPro" id="IPR052197">
    <property type="entry name" value="ComplexI_49kDa-like"/>
</dbReference>
<keyword evidence="2" id="KW-0479">Metal-binding</keyword>
<feature type="binding site" evidence="2">
    <location>
        <position position="67"/>
    </location>
    <ligand>
        <name>Ni(2+)</name>
        <dbReference type="ChEBI" id="CHEBI:49786"/>
    </ligand>
</feature>
<evidence type="ECO:0000313" key="4">
    <source>
        <dbReference type="EMBL" id="SFV74065.1"/>
    </source>
</evidence>
<dbReference type="PANTHER" id="PTHR43485">
    <property type="entry name" value="HYDROGENASE-4 COMPONENT G"/>
    <property type="match status" value="1"/>
</dbReference>
<dbReference type="GO" id="GO:0051287">
    <property type="term" value="F:NAD binding"/>
    <property type="evidence" value="ECO:0007669"/>
    <property type="project" value="InterPro"/>
</dbReference>
<dbReference type="InterPro" id="IPR001135">
    <property type="entry name" value="NADH_Q_OxRdtase_suD"/>
</dbReference>
<evidence type="ECO:0000256" key="2">
    <source>
        <dbReference type="PIRSR" id="PIRSR601501-1"/>
    </source>
</evidence>
<dbReference type="Proteomes" id="UP000186323">
    <property type="component" value="Chromosome I"/>
</dbReference>
<keyword evidence="2" id="KW-0460">Magnesium</keyword>
<accession>A0A1K1LH81</accession>
<comment type="cofactor">
    <cofactor evidence="2">
        <name>Fe cation</name>
        <dbReference type="ChEBI" id="CHEBI:24875"/>
    </cofactor>
</comment>
<organism evidence="4 5">
    <name type="scientific">Desulfovibrio piger</name>
    <dbReference type="NCBI Taxonomy" id="901"/>
    <lineage>
        <taxon>Bacteria</taxon>
        <taxon>Pseudomonadati</taxon>
        <taxon>Thermodesulfobacteriota</taxon>
        <taxon>Desulfovibrionia</taxon>
        <taxon>Desulfovibrionales</taxon>
        <taxon>Desulfovibrionaceae</taxon>
        <taxon>Desulfovibrio</taxon>
    </lineage>
</organism>
<feature type="binding site" evidence="2">
    <location>
        <position position="356"/>
    </location>
    <ligand>
        <name>Ni(2+)</name>
        <dbReference type="ChEBI" id="CHEBI:49786"/>
    </ligand>
</feature>
<dbReference type="InterPro" id="IPR001501">
    <property type="entry name" value="Ni-dep_hyd_lsu"/>
</dbReference>
<sequence>MSKLTTFHMPLGPVHVALEEPVYFNLTVEGETIRKVELTSGHVHRGMEALATQRNLIKNVTLTERVCSLCSNSHSFTYSMAVENVLGMEIPARARYLRVLAEEIKRVASHLFNTAIQAHIIGFKSLFMHVMEVREMMQDVKETVYGNRMNLASNCIGGVKCDVPPDMLKYILGMIDKVEPAVDEIREIYATNSMVLGRTRGLGLLPREDALRLGVVGPVARGSGIATDVRKDSPYAAYPDLEFKSITHDGCCIHSRTMVRLDEIFESFKLIRQCCERMPEGPHCVPMRQIHTAEACARSEAPRGEVFYYIRTNGTDIPARLKWRVPSYMNWEALGVMMRDCAVADVALITNSIDPCVSCTER</sequence>
<dbReference type="GO" id="GO:0048038">
    <property type="term" value="F:quinone binding"/>
    <property type="evidence" value="ECO:0007669"/>
    <property type="project" value="InterPro"/>
</dbReference>
<protein>
    <submittedName>
        <fullName evidence="4">Carbon monoxide-induced hydrogenase large subunit CooH</fullName>
    </submittedName>
</protein>
<dbReference type="GO" id="GO:0016651">
    <property type="term" value="F:oxidoreductase activity, acting on NAD(P)H"/>
    <property type="evidence" value="ECO:0007669"/>
    <property type="project" value="InterPro"/>
</dbReference>
<evidence type="ECO:0000259" key="3">
    <source>
        <dbReference type="Pfam" id="PF00346"/>
    </source>
</evidence>
<comment type="cofactor">
    <cofactor evidence="2">
        <name>Ni(2+)</name>
        <dbReference type="ChEBI" id="CHEBI:49786"/>
    </cofactor>
</comment>
<feature type="binding site" evidence="2">
    <location>
        <position position="359"/>
    </location>
    <ligand>
        <name>Fe cation</name>
        <dbReference type="ChEBI" id="CHEBI:24875"/>
    </ligand>
</feature>
<feature type="binding site" evidence="2">
    <location>
        <position position="70"/>
    </location>
    <ligand>
        <name>Ni(2+)</name>
        <dbReference type="ChEBI" id="CHEBI:49786"/>
    </ligand>
</feature>